<protein>
    <submittedName>
        <fullName evidence="10">Uncharacterized protein</fullName>
    </submittedName>
</protein>
<keyword evidence="5" id="KW-1015">Disulfide bond</keyword>
<keyword evidence="2 7" id="KW-0812">Transmembrane</keyword>
<comment type="subcellular location">
    <subcellularLocation>
        <location evidence="1">Membrane</location>
        <topology evidence="1">Multi-pass membrane protein</topology>
    </subcellularLocation>
</comment>
<organism evidence="10 11">
    <name type="scientific">Orchesella dallaii</name>
    <dbReference type="NCBI Taxonomy" id="48710"/>
    <lineage>
        <taxon>Eukaryota</taxon>
        <taxon>Metazoa</taxon>
        <taxon>Ecdysozoa</taxon>
        <taxon>Arthropoda</taxon>
        <taxon>Hexapoda</taxon>
        <taxon>Collembola</taxon>
        <taxon>Entomobryomorpha</taxon>
        <taxon>Entomobryoidea</taxon>
        <taxon>Orchesellidae</taxon>
        <taxon>Orchesellinae</taxon>
        <taxon>Orchesella</taxon>
    </lineage>
</organism>
<dbReference type="InterPro" id="IPR046338">
    <property type="entry name" value="GAIN_dom_sf"/>
</dbReference>
<evidence type="ECO:0000256" key="2">
    <source>
        <dbReference type="ARBA" id="ARBA00022692"/>
    </source>
</evidence>
<dbReference type="InterPro" id="IPR000832">
    <property type="entry name" value="GPCR_2_secretin-like"/>
</dbReference>
<dbReference type="Gene3D" id="1.20.1070.10">
    <property type="entry name" value="Rhodopsin 7-helix transmembrane proteins"/>
    <property type="match status" value="1"/>
</dbReference>
<dbReference type="InterPro" id="IPR017981">
    <property type="entry name" value="GPCR_2-like_7TM"/>
</dbReference>
<accession>A0ABP1QA20</accession>
<dbReference type="PROSITE" id="PS50261">
    <property type="entry name" value="G_PROTEIN_RECEP_F2_4"/>
    <property type="match status" value="1"/>
</dbReference>
<evidence type="ECO:0000256" key="7">
    <source>
        <dbReference type="SAM" id="Phobius"/>
    </source>
</evidence>
<dbReference type="Proteomes" id="UP001642540">
    <property type="component" value="Unassembled WGS sequence"/>
</dbReference>
<feature type="transmembrane region" description="Helical" evidence="7">
    <location>
        <begin position="456"/>
        <end position="473"/>
    </location>
</feature>
<evidence type="ECO:0000259" key="9">
    <source>
        <dbReference type="PROSITE" id="PS50261"/>
    </source>
</evidence>
<sequence length="590" mass="64968">MAMIDNLTSRTLLLMQAGYKLQVGDAGIIVETAKFFGAQFYARSSGSVYHLKPYSTAFITVDETNFSVTIPTEALQISMNEMLDQPPRLKITSFSEDVFKRMNEKYTTTAASPTGLCASTPNSNDDGSSCHSTTNTTTTSVDTADPYQSWGLLTIELDGIIENLTEPVEFVIANTKVLEGYKLKCVYWDEDENLWSTAGVTTIYMGDEVKCSSTHLTAFSALIEPLPLPFPGAEYAPVNNSVHSFILSVLSTIGSVCSIIGLSFTVLTYALFRSLRRERSNRILLNLSSSLLLMHVMSISGSKSLWDGHCFVPAASLHYLVLTSFAWMMVEALHMFELLISVFVRPENYFLIKRFVLAWGIPLLVVITCTVIEPQMYKAGRADLCLMNAHKNIVIYYVAYIAPICIMLLVNVAIFCRVFRVLYQQTRRTKAMTTAKGSSTKIHLVKISRSQIKGSVTVLVLLGIGWILGLLAMGPFEIFFRYVFCICNAGQGALIFVFRVALNPHACKQWRKVLLGLSLDSSLDVSFTTSSSLGGRGNKRKSTIVSPTFISASSSVENSLTPSNPLSATLATTLASILRSEDERAANCKT</sequence>
<dbReference type="Gene3D" id="2.60.220.50">
    <property type="match status" value="1"/>
</dbReference>
<proteinExistence type="predicted"/>
<feature type="transmembrane region" description="Helical" evidence="7">
    <location>
        <begin position="397"/>
        <end position="423"/>
    </location>
</feature>
<feature type="region of interest" description="Disordered" evidence="6">
    <location>
        <begin position="113"/>
        <end position="141"/>
    </location>
</feature>
<feature type="transmembrane region" description="Helical" evidence="7">
    <location>
        <begin position="245"/>
        <end position="271"/>
    </location>
</feature>
<dbReference type="CDD" id="cd15040">
    <property type="entry name" value="7tmB2_Adhesion"/>
    <property type="match status" value="1"/>
</dbReference>
<comment type="caution">
    <text evidence="10">The sequence shown here is derived from an EMBL/GenBank/DDBJ whole genome shotgun (WGS) entry which is preliminary data.</text>
</comment>
<evidence type="ECO:0000256" key="1">
    <source>
        <dbReference type="ARBA" id="ARBA00004141"/>
    </source>
</evidence>
<feature type="domain" description="GAIN-B" evidence="8">
    <location>
        <begin position="66"/>
        <end position="229"/>
    </location>
</feature>
<evidence type="ECO:0000313" key="11">
    <source>
        <dbReference type="Proteomes" id="UP001642540"/>
    </source>
</evidence>
<dbReference type="EMBL" id="CAXLJM020000027">
    <property type="protein sequence ID" value="CAL8095258.1"/>
    <property type="molecule type" value="Genomic_DNA"/>
</dbReference>
<reference evidence="10 11" key="1">
    <citation type="submission" date="2024-08" db="EMBL/GenBank/DDBJ databases">
        <authorList>
            <person name="Cucini C."/>
            <person name="Frati F."/>
        </authorList>
    </citation>
    <scope>NUCLEOTIDE SEQUENCE [LARGE SCALE GENOMIC DNA]</scope>
</reference>
<name>A0ABP1QA20_9HEXA</name>
<dbReference type="InterPro" id="IPR000203">
    <property type="entry name" value="GPS"/>
</dbReference>
<keyword evidence="11" id="KW-1185">Reference proteome</keyword>
<dbReference type="PRINTS" id="PR00249">
    <property type="entry name" value="GPCRSECRETIN"/>
</dbReference>
<evidence type="ECO:0000313" key="10">
    <source>
        <dbReference type="EMBL" id="CAL8095258.1"/>
    </source>
</evidence>
<feature type="compositionally biased region" description="Low complexity" evidence="6">
    <location>
        <begin position="129"/>
        <end position="141"/>
    </location>
</feature>
<evidence type="ECO:0000256" key="5">
    <source>
        <dbReference type="ARBA" id="ARBA00023157"/>
    </source>
</evidence>
<gene>
    <name evidence="10" type="ORF">ODALV1_LOCUS9020</name>
</gene>
<dbReference type="PANTHER" id="PTHR47767">
    <property type="entry name" value="ADHESION G PROTEIN-COUPLED RECEPTOR G7"/>
    <property type="match status" value="1"/>
</dbReference>
<dbReference type="InterPro" id="IPR053066">
    <property type="entry name" value="ADGR_G7"/>
</dbReference>
<dbReference type="InterPro" id="IPR057244">
    <property type="entry name" value="GAIN_B"/>
</dbReference>
<evidence type="ECO:0000256" key="4">
    <source>
        <dbReference type="ARBA" id="ARBA00023136"/>
    </source>
</evidence>
<evidence type="ECO:0000256" key="3">
    <source>
        <dbReference type="ARBA" id="ARBA00022989"/>
    </source>
</evidence>
<feature type="transmembrane region" description="Helical" evidence="7">
    <location>
        <begin position="319"/>
        <end position="344"/>
    </location>
</feature>
<evidence type="ECO:0000256" key="6">
    <source>
        <dbReference type="SAM" id="MobiDB-lite"/>
    </source>
</evidence>
<feature type="transmembrane region" description="Helical" evidence="7">
    <location>
        <begin position="356"/>
        <end position="377"/>
    </location>
</feature>
<dbReference type="SMART" id="SM00303">
    <property type="entry name" value="GPS"/>
    <property type="match status" value="1"/>
</dbReference>
<dbReference type="PANTHER" id="PTHR47767:SF1">
    <property type="entry name" value="ADHESION G PROTEIN-COUPLED RECEPTOR G7"/>
    <property type="match status" value="1"/>
</dbReference>
<keyword evidence="3 7" id="KW-1133">Transmembrane helix</keyword>
<feature type="transmembrane region" description="Helical" evidence="7">
    <location>
        <begin position="283"/>
        <end position="299"/>
    </location>
</feature>
<feature type="transmembrane region" description="Helical" evidence="7">
    <location>
        <begin position="479"/>
        <end position="502"/>
    </location>
</feature>
<keyword evidence="4 7" id="KW-0472">Membrane</keyword>
<feature type="compositionally biased region" description="Polar residues" evidence="6">
    <location>
        <begin position="113"/>
        <end position="127"/>
    </location>
</feature>
<evidence type="ECO:0000259" key="8">
    <source>
        <dbReference type="PROSITE" id="PS50221"/>
    </source>
</evidence>
<dbReference type="Pfam" id="PF01825">
    <property type="entry name" value="GPS"/>
    <property type="match status" value="1"/>
</dbReference>
<dbReference type="PROSITE" id="PS50221">
    <property type="entry name" value="GAIN_B"/>
    <property type="match status" value="1"/>
</dbReference>
<dbReference type="Pfam" id="PF00002">
    <property type="entry name" value="7tm_2"/>
    <property type="match status" value="1"/>
</dbReference>
<feature type="domain" description="G-protein coupled receptors family 2 profile 2" evidence="9">
    <location>
        <begin position="247"/>
        <end position="503"/>
    </location>
</feature>